<proteinExistence type="predicted"/>
<evidence type="ECO:0000313" key="4">
    <source>
        <dbReference type="Proteomes" id="UP000516235"/>
    </source>
</evidence>
<dbReference type="RefSeq" id="WP_171193688.1">
    <property type="nucleotide sequence ID" value="NZ_CP061032.1"/>
</dbReference>
<keyword evidence="1" id="KW-0732">Signal</keyword>
<accession>A0A7H0JY05</accession>
<keyword evidence="5" id="KW-1185">Reference proteome</keyword>
<evidence type="ECO:0000313" key="5">
    <source>
        <dbReference type="Proteomes" id="UP000642876"/>
    </source>
</evidence>
<protein>
    <recommendedName>
        <fullName evidence="6">Lipoprotein</fullName>
    </recommendedName>
</protein>
<evidence type="ECO:0008006" key="6">
    <source>
        <dbReference type="Google" id="ProtNLM"/>
    </source>
</evidence>
<evidence type="ECO:0000313" key="2">
    <source>
        <dbReference type="EMBL" id="MBC3178386.1"/>
    </source>
</evidence>
<organism evidence="3 4">
    <name type="scientific">Corynebacterium lujinxingii</name>
    <dbReference type="NCBI Taxonomy" id="2763010"/>
    <lineage>
        <taxon>Bacteria</taxon>
        <taxon>Bacillati</taxon>
        <taxon>Actinomycetota</taxon>
        <taxon>Actinomycetes</taxon>
        <taxon>Mycobacteriales</taxon>
        <taxon>Corynebacteriaceae</taxon>
        <taxon>Corynebacterium</taxon>
    </lineage>
</organism>
<dbReference type="EMBL" id="CP061032">
    <property type="protein sequence ID" value="QNP89921.1"/>
    <property type="molecule type" value="Genomic_DNA"/>
</dbReference>
<name>A0A7H0JY05_9CORY</name>
<evidence type="ECO:0000313" key="3">
    <source>
        <dbReference type="EMBL" id="QNP89921.1"/>
    </source>
</evidence>
<dbReference type="KEGG" id="cluj:IAU68_09710"/>
<dbReference type="EMBL" id="JACMYE010000002">
    <property type="protein sequence ID" value="MBC3178386.1"/>
    <property type="molecule type" value="Genomic_DNA"/>
</dbReference>
<dbReference type="Proteomes" id="UP000642876">
    <property type="component" value="Unassembled WGS sequence"/>
</dbReference>
<gene>
    <name evidence="2" type="ORF">H7348_03485</name>
    <name evidence="3" type="ORF">IAU68_09710</name>
</gene>
<dbReference type="PROSITE" id="PS51257">
    <property type="entry name" value="PROKAR_LIPOPROTEIN"/>
    <property type="match status" value="1"/>
</dbReference>
<evidence type="ECO:0000256" key="1">
    <source>
        <dbReference type="SAM" id="SignalP"/>
    </source>
</evidence>
<sequence length="173" mass="18260">MNKRATAVLIPLVLAACDTPSAFDGDMPAFTETRDGATLRYGQTAKLVTKDVQFDVPVQWEITVDEPETERAPRSASEAADIVCFPVTLTPVAVGEHPVDVTVALPELSLVDDTLNANTASSQYCGESAFSGYTPDLTGPQHGFVASWAGTAEPGVVATGVEVKTRDATVTFQ</sequence>
<feature type="chain" id="PRO_5038765587" description="Lipoprotein" evidence="1">
    <location>
        <begin position="25"/>
        <end position="173"/>
    </location>
</feature>
<dbReference type="AlphaFoldDB" id="A0A7H0JY05"/>
<reference evidence="4 5" key="1">
    <citation type="submission" date="2020-08" db="EMBL/GenBank/DDBJ databases">
        <title>novel species in genus Corynebacterium.</title>
        <authorList>
            <person name="Zhang G."/>
        </authorList>
    </citation>
    <scope>NUCLEOTIDE SEQUENCE [LARGE SCALE GENOMIC DNA]</scope>
    <source>
        <strain evidence="4 5">zg-917</strain>
        <strain evidence="3">Zg-917</strain>
    </source>
</reference>
<dbReference type="Proteomes" id="UP000516235">
    <property type="component" value="Chromosome"/>
</dbReference>
<feature type="signal peptide" evidence="1">
    <location>
        <begin position="1"/>
        <end position="24"/>
    </location>
</feature>